<accession>A0A397IS28</accession>
<dbReference type="Proteomes" id="UP000266861">
    <property type="component" value="Unassembled WGS sequence"/>
</dbReference>
<comment type="caution">
    <text evidence="1">The sequence shown here is derived from an EMBL/GenBank/DDBJ whole genome shotgun (WGS) entry which is preliminary data.</text>
</comment>
<dbReference type="EMBL" id="PQFF01000164">
    <property type="protein sequence ID" value="RHZ77602.1"/>
    <property type="molecule type" value="Genomic_DNA"/>
</dbReference>
<dbReference type="AlphaFoldDB" id="A0A397IS28"/>
<proteinExistence type="predicted"/>
<protein>
    <submittedName>
        <fullName evidence="1">Uncharacterized protein</fullName>
    </submittedName>
</protein>
<reference evidence="1 2" key="1">
    <citation type="submission" date="2018-08" db="EMBL/GenBank/DDBJ databases">
        <title>Genome and evolution of the arbuscular mycorrhizal fungus Diversispora epigaea (formerly Glomus versiforme) and its bacterial endosymbionts.</title>
        <authorList>
            <person name="Sun X."/>
            <person name="Fei Z."/>
            <person name="Harrison M."/>
        </authorList>
    </citation>
    <scope>NUCLEOTIDE SEQUENCE [LARGE SCALE GENOMIC DNA]</scope>
    <source>
        <strain evidence="1 2">IT104</strain>
    </source>
</reference>
<name>A0A397IS28_9GLOM</name>
<sequence length="92" mass="10322">MPEVGSHAWACESWAWFTNSKACRPDLACQTAKILAQITSAYLQIFANDLQSSINLCKHFLPKNCLCTFWMKEVDVLVGGGSDKKLREETPK</sequence>
<evidence type="ECO:0000313" key="1">
    <source>
        <dbReference type="EMBL" id="RHZ77602.1"/>
    </source>
</evidence>
<gene>
    <name evidence="1" type="ORF">Glove_174g50</name>
</gene>
<organism evidence="1 2">
    <name type="scientific">Diversispora epigaea</name>
    <dbReference type="NCBI Taxonomy" id="1348612"/>
    <lineage>
        <taxon>Eukaryota</taxon>
        <taxon>Fungi</taxon>
        <taxon>Fungi incertae sedis</taxon>
        <taxon>Mucoromycota</taxon>
        <taxon>Glomeromycotina</taxon>
        <taxon>Glomeromycetes</taxon>
        <taxon>Diversisporales</taxon>
        <taxon>Diversisporaceae</taxon>
        <taxon>Diversispora</taxon>
    </lineage>
</organism>
<evidence type="ECO:0000313" key="2">
    <source>
        <dbReference type="Proteomes" id="UP000266861"/>
    </source>
</evidence>
<keyword evidence="2" id="KW-1185">Reference proteome</keyword>